<reference evidence="11" key="1">
    <citation type="submission" date="2022-01" db="EMBL/GenBank/DDBJ databases">
        <title>Genome Sequence Resource for Two Populations of Ditylenchus destructor, the Migratory Endoparasitic Phytonematode.</title>
        <authorList>
            <person name="Zhang H."/>
            <person name="Lin R."/>
            <person name="Xie B."/>
        </authorList>
    </citation>
    <scope>NUCLEOTIDE SEQUENCE</scope>
    <source>
        <strain evidence="11">BazhouSP</strain>
    </source>
</reference>
<comment type="similarity">
    <text evidence="3">Belongs to the alkB family.</text>
</comment>
<dbReference type="InterPro" id="IPR005123">
    <property type="entry name" value="Oxoglu/Fe-dep_dioxygenase_dom"/>
</dbReference>
<evidence type="ECO:0000256" key="3">
    <source>
        <dbReference type="ARBA" id="ARBA00007879"/>
    </source>
</evidence>
<accession>A0AAD4R204</accession>
<proteinExistence type="inferred from homology"/>
<dbReference type="PANTHER" id="PTHR46030:SF1">
    <property type="entry name" value="ALPHA-KETOGLUTARATE-DEPENDENT DIOXYGENASE ALKB HOMOLOG 6"/>
    <property type="match status" value="1"/>
</dbReference>
<keyword evidence="7 9" id="KW-0408">Iron</keyword>
<organism evidence="11 12">
    <name type="scientific">Ditylenchus destructor</name>
    <dbReference type="NCBI Taxonomy" id="166010"/>
    <lineage>
        <taxon>Eukaryota</taxon>
        <taxon>Metazoa</taxon>
        <taxon>Ecdysozoa</taxon>
        <taxon>Nematoda</taxon>
        <taxon>Chromadorea</taxon>
        <taxon>Rhabditida</taxon>
        <taxon>Tylenchina</taxon>
        <taxon>Tylenchomorpha</taxon>
        <taxon>Sphaerularioidea</taxon>
        <taxon>Anguinidae</taxon>
        <taxon>Anguininae</taxon>
        <taxon>Ditylenchus</taxon>
    </lineage>
</organism>
<evidence type="ECO:0000256" key="1">
    <source>
        <dbReference type="ARBA" id="ARBA00001954"/>
    </source>
</evidence>
<dbReference type="EMBL" id="JAKKPZ010000025">
    <property type="protein sequence ID" value="KAI1710582.1"/>
    <property type="molecule type" value="Genomic_DNA"/>
</dbReference>
<dbReference type="GO" id="GO:0046872">
    <property type="term" value="F:metal ion binding"/>
    <property type="evidence" value="ECO:0007669"/>
    <property type="project" value="UniProtKB-KW"/>
</dbReference>
<keyword evidence="6 9" id="KW-0560">Oxidoreductase</keyword>
<dbReference type="AlphaFoldDB" id="A0AAD4R204"/>
<comment type="caution">
    <text evidence="11">The sequence shown here is derived from an EMBL/GenBank/DDBJ whole genome shotgun (WGS) entry which is preliminary data.</text>
</comment>
<keyword evidence="5" id="KW-0223">Dioxygenase</keyword>
<comment type="similarity">
    <text evidence="9">Belongs to the iron/ascorbate-dependent oxidoreductase family.</text>
</comment>
<dbReference type="InterPro" id="IPR037151">
    <property type="entry name" value="AlkB-like_sf"/>
</dbReference>
<sequence>MADLTTSDVANSCSKVPGSPANTDSIYLSDYLVGSAPPTIHYIPNFISESEEEELTENVYNSPKPKWVQLSNRRLQNWGGLVGKRALISDGNVPEWLAKYIDRIYNRPNHVLINEYIAGQGIMAHSDGSAYFPLVSTISLRSHTLLDFYKDMDENLIGSENSPPAQRVYVGSMFLEPRSLVLIRDDAYSKLLHAIEETECDNFDEKKVFNQSDLRKYLEIDGNQVQQLRRTTRVSLTIRNVPKVNKAVLSTLLKKP</sequence>
<evidence type="ECO:0000256" key="7">
    <source>
        <dbReference type="ARBA" id="ARBA00023004"/>
    </source>
</evidence>
<evidence type="ECO:0000313" key="12">
    <source>
        <dbReference type="Proteomes" id="UP001201812"/>
    </source>
</evidence>
<keyword evidence="8" id="KW-0539">Nucleus</keyword>
<protein>
    <submittedName>
        <fullName evidence="11">2OG-Fe(II) oxygenase superfamily domain-containing protein</fullName>
    </submittedName>
</protein>
<evidence type="ECO:0000256" key="8">
    <source>
        <dbReference type="ARBA" id="ARBA00023242"/>
    </source>
</evidence>
<dbReference type="GO" id="GO:0051213">
    <property type="term" value="F:dioxygenase activity"/>
    <property type="evidence" value="ECO:0007669"/>
    <property type="project" value="UniProtKB-KW"/>
</dbReference>
<keyword evidence="4 9" id="KW-0479">Metal-binding</keyword>
<dbReference type="PROSITE" id="PS51471">
    <property type="entry name" value="FE2OG_OXY"/>
    <property type="match status" value="1"/>
</dbReference>
<feature type="domain" description="Fe2OG dioxygenase" evidence="10">
    <location>
        <begin position="107"/>
        <end position="242"/>
    </location>
</feature>
<evidence type="ECO:0000256" key="4">
    <source>
        <dbReference type="ARBA" id="ARBA00022723"/>
    </source>
</evidence>
<dbReference type="GO" id="GO:0005634">
    <property type="term" value="C:nucleus"/>
    <property type="evidence" value="ECO:0007669"/>
    <property type="project" value="UniProtKB-SubCell"/>
</dbReference>
<evidence type="ECO:0000256" key="5">
    <source>
        <dbReference type="ARBA" id="ARBA00022964"/>
    </source>
</evidence>
<evidence type="ECO:0000256" key="6">
    <source>
        <dbReference type="ARBA" id="ARBA00023002"/>
    </source>
</evidence>
<evidence type="ECO:0000313" key="11">
    <source>
        <dbReference type="EMBL" id="KAI1710582.1"/>
    </source>
</evidence>
<name>A0AAD4R204_9BILA</name>
<dbReference type="PANTHER" id="PTHR46030">
    <property type="entry name" value="ALPHA-KETOGLUTARATE-DEPENDENT DIOXYGENASE ALKB HOMOLOG 6"/>
    <property type="match status" value="1"/>
</dbReference>
<keyword evidence="12" id="KW-1185">Reference proteome</keyword>
<dbReference type="Proteomes" id="UP001201812">
    <property type="component" value="Unassembled WGS sequence"/>
</dbReference>
<comment type="subcellular location">
    <subcellularLocation>
        <location evidence="2">Nucleus</location>
    </subcellularLocation>
</comment>
<comment type="cofactor">
    <cofactor evidence="1">
        <name>Fe(2+)</name>
        <dbReference type="ChEBI" id="CHEBI:29033"/>
    </cofactor>
</comment>
<evidence type="ECO:0000256" key="9">
    <source>
        <dbReference type="RuleBase" id="RU003682"/>
    </source>
</evidence>
<evidence type="ECO:0000256" key="2">
    <source>
        <dbReference type="ARBA" id="ARBA00004123"/>
    </source>
</evidence>
<dbReference type="Gene3D" id="2.60.120.590">
    <property type="entry name" value="Alpha-ketoglutarate-dependent dioxygenase AlkB-like"/>
    <property type="match status" value="1"/>
</dbReference>
<gene>
    <name evidence="11" type="ORF">DdX_10642</name>
</gene>
<dbReference type="SUPFAM" id="SSF51197">
    <property type="entry name" value="Clavaminate synthase-like"/>
    <property type="match status" value="1"/>
</dbReference>
<evidence type="ECO:0000259" key="10">
    <source>
        <dbReference type="PROSITE" id="PS51471"/>
    </source>
</evidence>
<dbReference type="InterPro" id="IPR032862">
    <property type="entry name" value="ALKBH6"/>
</dbReference>